<dbReference type="PROSITE" id="PS00893">
    <property type="entry name" value="NUDIX_BOX"/>
    <property type="match status" value="1"/>
</dbReference>
<accession>A0A6B3BWT0</accession>
<dbReference type="InterPro" id="IPR015797">
    <property type="entry name" value="NUDIX_hydrolase-like_dom_sf"/>
</dbReference>
<comment type="cofactor">
    <cofactor evidence="1">
        <name>Mg(2+)</name>
        <dbReference type="ChEBI" id="CHEBI:18420"/>
    </cofactor>
</comment>
<dbReference type="PANTHER" id="PTHR43046">
    <property type="entry name" value="GDP-MANNOSE MANNOSYL HYDROLASE"/>
    <property type="match status" value="1"/>
</dbReference>
<evidence type="ECO:0000256" key="2">
    <source>
        <dbReference type="ARBA" id="ARBA00005582"/>
    </source>
</evidence>
<feature type="domain" description="Nudix hydrolase" evidence="6">
    <location>
        <begin position="10"/>
        <end position="141"/>
    </location>
</feature>
<reference evidence="7" key="1">
    <citation type="submission" date="2020-01" db="EMBL/GenBank/DDBJ databases">
        <title>Insect and environment-associated Actinomycetes.</title>
        <authorList>
            <person name="Currrie C."/>
            <person name="Chevrette M."/>
            <person name="Carlson C."/>
            <person name="Stubbendieck R."/>
            <person name="Wendt-Pienkowski E."/>
        </authorList>
    </citation>
    <scope>NUCLEOTIDE SEQUENCE</scope>
    <source>
        <strain evidence="7">SID12501</strain>
    </source>
</reference>
<dbReference type="GO" id="GO:0016787">
    <property type="term" value="F:hydrolase activity"/>
    <property type="evidence" value="ECO:0007669"/>
    <property type="project" value="UniProtKB-KW"/>
</dbReference>
<dbReference type="InterPro" id="IPR020084">
    <property type="entry name" value="NUDIX_hydrolase_CS"/>
</dbReference>
<dbReference type="InterPro" id="IPR000086">
    <property type="entry name" value="NUDIX_hydrolase_dom"/>
</dbReference>
<dbReference type="PANTHER" id="PTHR43046:SF14">
    <property type="entry name" value="MUTT_NUDIX FAMILY PROTEIN"/>
    <property type="match status" value="1"/>
</dbReference>
<dbReference type="Gene3D" id="3.90.79.10">
    <property type="entry name" value="Nucleoside Triphosphate Pyrophosphohydrolase"/>
    <property type="match status" value="1"/>
</dbReference>
<gene>
    <name evidence="7" type="ORF">G3I71_23910</name>
</gene>
<protein>
    <submittedName>
        <fullName evidence="7">NUDIX hydrolase</fullName>
    </submittedName>
</protein>
<evidence type="ECO:0000256" key="3">
    <source>
        <dbReference type="ARBA" id="ARBA00022801"/>
    </source>
</evidence>
<dbReference type="SUPFAM" id="SSF55811">
    <property type="entry name" value="Nudix"/>
    <property type="match status" value="1"/>
</dbReference>
<evidence type="ECO:0000256" key="4">
    <source>
        <dbReference type="RuleBase" id="RU003476"/>
    </source>
</evidence>
<dbReference type="InterPro" id="IPR020476">
    <property type="entry name" value="Nudix_hydrolase"/>
</dbReference>
<evidence type="ECO:0000256" key="1">
    <source>
        <dbReference type="ARBA" id="ARBA00001946"/>
    </source>
</evidence>
<dbReference type="EMBL" id="JAAGLU010000020">
    <property type="protein sequence ID" value="NEC88785.1"/>
    <property type="molecule type" value="Genomic_DNA"/>
</dbReference>
<dbReference type="PRINTS" id="PR00502">
    <property type="entry name" value="NUDIXFAMILY"/>
</dbReference>
<evidence type="ECO:0000259" key="6">
    <source>
        <dbReference type="PROSITE" id="PS51462"/>
    </source>
</evidence>
<dbReference type="Pfam" id="PF00293">
    <property type="entry name" value="NUDIX"/>
    <property type="match status" value="1"/>
</dbReference>
<comment type="caution">
    <text evidence="7">The sequence shown here is derived from an EMBL/GenBank/DDBJ whole genome shotgun (WGS) entry which is preliminary data.</text>
</comment>
<feature type="region of interest" description="Disordered" evidence="5">
    <location>
        <begin position="137"/>
        <end position="156"/>
    </location>
</feature>
<evidence type="ECO:0000256" key="5">
    <source>
        <dbReference type="SAM" id="MobiDB-lite"/>
    </source>
</evidence>
<keyword evidence="3 4" id="KW-0378">Hydrolase</keyword>
<dbReference type="CDD" id="cd02883">
    <property type="entry name" value="NUDIX_Hydrolase"/>
    <property type="match status" value="1"/>
</dbReference>
<proteinExistence type="inferred from homology"/>
<dbReference type="AlphaFoldDB" id="A0A6B3BWT0"/>
<feature type="compositionally biased region" description="Low complexity" evidence="5">
    <location>
        <begin position="147"/>
        <end position="156"/>
    </location>
</feature>
<dbReference type="PROSITE" id="PS51462">
    <property type="entry name" value="NUDIX"/>
    <property type="match status" value="1"/>
</dbReference>
<comment type="similarity">
    <text evidence="2 4">Belongs to the Nudix hydrolase family.</text>
</comment>
<name>A0A6B3BWT0_9ACTN</name>
<evidence type="ECO:0000313" key="7">
    <source>
        <dbReference type="EMBL" id="NEC88785.1"/>
    </source>
</evidence>
<organism evidence="7">
    <name type="scientific">Streptomyces sp. SID12501</name>
    <dbReference type="NCBI Taxonomy" id="2706042"/>
    <lineage>
        <taxon>Bacteria</taxon>
        <taxon>Bacillati</taxon>
        <taxon>Actinomycetota</taxon>
        <taxon>Actinomycetes</taxon>
        <taxon>Kitasatosporales</taxon>
        <taxon>Streptomycetaceae</taxon>
        <taxon>Streptomyces</taxon>
    </lineage>
</organism>
<sequence>MTASPDRPHTVKRLAAGVVVHDDRVLVVRRSYREGFLPGVWGVPCGKLDEGERPEEAVLRELEEETGLKGQVLAAAGERVFVSEWDGRTVHSCQSNFLIRPLTFDVVLPEPDQAYRWVSTEKLEDAGLDEHNLGTIRQALKRPHEMSSASSRSRSR</sequence>